<dbReference type="EMBL" id="CP096255">
    <property type="protein sequence ID" value="UPT89861.1"/>
    <property type="molecule type" value="Genomic_DNA"/>
</dbReference>
<evidence type="ECO:0000313" key="7">
    <source>
        <dbReference type="Proteomes" id="UP000551709"/>
    </source>
</evidence>
<name>A0A8T5VET2_9BRAD</name>
<reference evidence="6" key="2">
    <citation type="submission" date="2022-04" db="EMBL/GenBank/DDBJ databases">
        <authorList>
            <person name="Bromfield E.S.P."/>
            <person name="Cloutier S."/>
        </authorList>
    </citation>
    <scope>NUCLEOTIDE SEQUENCE</scope>
    <source>
        <strain evidence="6">1S5</strain>
    </source>
</reference>
<dbReference type="GO" id="GO:0006865">
    <property type="term" value="P:amino acid transport"/>
    <property type="evidence" value="ECO:0007669"/>
    <property type="project" value="UniProtKB-KW"/>
</dbReference>
<evidence type="ECO:0000256" key="4">
    <source>
        <dbReference type="ARBA" id="ARBA00022970"/>
    </source>
</evidence>
<comment type="similarity">
    <text evidence="1">Belongs to the leucine-binding protein family.</text>
</comment>
<dbReference type="RefSeq" id="WP_166101199.1">
    <property type="nucleotide sequence ID" value="NZ_CP096255.1"/>
</dbReference>
<feature type="domain" description="Leucine-binding protein" evidence="5">
    <location>
        <begin position="37"/>
        <end position="384"/>
    </location>
</feature>
<dbReference type="Proteomes" id="UP000551709">
    <property type="component" value="Chromosome"/>
</dbReference>
<dbReference type="PRINTS" id="PR00337">
    <property type="entry name" value="LEUILEVALBP"/>
</dbReference>
<evidence type="ECO:0000256" key="3">
    <source>
        <dbReference type="ARBA" id="ARBA00022729"/>
    </source>
</evidence>
<keyword evidence="2" id="KW-0813">Transport</keyword>
<dbReference type="PANTHER" id="PTHR47235">
    <property type="entry name" value="BLR6548 PROTEIN"/>
    <property type="match status" value="1"/>
</dbReference>
<dbReference type="AlphaFoldDB" id="A0A8T5VET2"/>
<protein>
    <submittedName>
        <fullName evidence="6">ABC transporter substrate-binding protein</fullName>
    </submittedName>
</protein>
<dbReference type="PANTHER" id="PTHR47235:SF1">
    <property type="entry name" value="BLR6548 PROTEIN"/>
    <property type="match status" value="1"/>
</dbReference>
<dbReference type="Gene3D" id="3.40.50.2300">
    <property type="match status" value="2"/>
</dbReference>
<dbReference type="InterPro" id="IPR028081">
    <property type="entry name" value="Leu-bd"/>
</dbReference>
<dbReference type="InterPro" id="IPR000709">
    <property type="entry name" value="Leu_Ile_Val-bd"/>
</dbReference>
<gene>
    <name evidence="6" type="ORF">HAP41_0000013360</name>
</gene>
<proteinExistence type="inferred from homology"/>
<organism evidence="6 7">
    <name type="scientific">Bradyrhizobium barranii subsp. apii</name>
    <dbReference type="NCBI Taxonomy" id="2819348"/>
    <lineage>
        <taxon>Bacteria</taxon>
        <taxon>Pseudomonadati</taxon>
        <taxon>Pseudomonadota</taxon>
        <taxon>Alphaproteobacteria</taxon>
        <taxon>Hyphomicrobiales</taxon>
        <taxon>Nitrobacteraceae</taxon>
        <taxon>Bradyrhizobium</taxon>
        <taxon>Bradyrhizobium barranii</taxon>
    </lineage>
</organism>
<sequence length="406" mass="43419">MSIRAPGRLAALAAACFAAMSLPVASFAQEPGITDKTIKIGMFAPLSGANMAYGFDVANAARMYYDKINKDGGINGRKIEVVLEDDRCNANDLVAAVKKLVEQDQVFLLNGGSCSAAVVAAKDYVVRSKIPLIMLNASGDGALYPPTDYIFGAFSISQYAVGGAIIDFAAKTLGAKKIAYINHDDAYGVWNLEGSKADAEAHKVDLLVESISPTITDVTAPFFKLRAANPDAIAIVTYARPAALLIKKAYELGFNKPIILSVTGTANLSQLAENVGSKDALNNFYVQDVLADLPGGPKIKWVYDMYKAAYPDLAAKPDHPQAYMPYGIPSAMSIVNALKDAGPQPTREKVLDALKKQNFDSGVMAGPVVFGPQERAANKSTIFIKFDGTNQVLQPGVYTSRWQFKG</sequence>
<evidence type="ECO:0000256" key="2">
    <source>
        <dbReference type="ARBA" id="ARBA00022448"/>
    </source>
</evidence>
<accession>A0A8T5VET2</accession>
<dbReference type="InterPro" id="IPR028082">
    <property type="entry name" value="Peripla_BP_I"/>
</dbReference>
<evidence type="ECO:0000259" key="5">
    <source>
        <dbReference type="Pfam" id="PF13458"/>
    </source>
</evidence>
<dbReference type="Pfam" id="PF13458">
    <property type="entry name" value="Peripla_BP_6"/>
    <property type="match status" value="1"/>
</dbReference>
<dbReference type="SUPFAM" id="SSF53822">
    <property type="entry name" value="Periplasmic binding protein-like I"/>
    <property type="match status" value="1"/>
</dbReference>
<keyword evidence="3" id="KW-0732">Signal</keyword>
<evidence type="ECO:0000313" key="6">
    <source>
        <dbReference type="EMBL" id="UPT89861.1"/>
    </source>
</evidence>
<evidence type="ECO:0000256" key="1">
    <source>
        <dbReference type="ARBA" id="ARBA00010062"/>
    </source>
</evidence>
<keyword evidence="4" id="KW-0029">Amino-acid transport</keyword>
<dbReference type="CDD" id="cd06343">
    <property type="entry name" value="PBP1_ABC_ligand_binding-like"/>
    <property type="match status" value="1"/>
</dbReference>
<reference evidence="6" key="1">
    <citation type="journal article" date="2017" name="Syst. Appl. Microbiol.">
        <title>Soybeans inoculated with root zone soils of Canadian native legumes harbour diverse and novel Bradyrhizobium spp. that possess agricultural potential.</title>
        <authorList>
            <person name="Bromfield E.S.P."/>
            <person name="Cloutier S."/>
            <person name="Tambong J.T."/>
            <person name="Tran Thi T.V."/>
        </authorList>
    </citation>
    <scope>NUCLEOTIDE SEQUENCE</scope>
    <source>
        <strain evidence="6">1S5</strain>
    </source>
</reference>